<dbReference type="Proteomes" id="UP000320551">
    <property type="component" value="Unassembled WGS sequence"/>
</dbReference>
<dbReference type="Pfam" id="PF03787">
    <property type="entry name" value="RAMPs"/>
    <property type="match status" value="1"/>
</dbReference>
<proteinExistence type="predicted"/>
<keyword evidence="1" id="KW-0051">Antiviral defense</keyword>
<feature type="domain" description="CRISPR type III-associated protein" evidence="2">
    <location>
        <begin position="8"/>
        <end position="293"/>
    </location>
</feature>
<dbReference type="PANTHER" id="PTHR36700">
    <property type="entry name" value="CRISPR SYSTEM CMR SUBUNIT CMR4"/>
    <property type="match status" value="1"/>
</dbReference>
<dbReference type="PANTHER" id="PTHR36700:SF1">
    <property type="entry name" value="CRISPR SYSTEM CMR SUBUNIT CMR4"/>
    <property type="match status" value="1"/>
</dbReference>
<evidence type="ECO:0000313" key="3">
    <source>
        <dbReference type="EMBL" id="TRU19042.1"/>
    </source>
</evidence>
<evidence type="ECO:0000259" key="2">
    <source>
        <dbReference type="Pfam" id="PF03787"/>
    </source>
</evidence>
<dbReference type="AlphaFoldDB" id="A0A552D9Z3"/>
<gene>
    <name evidence="3" type="primary">cmr4</name>
    <name evidence="3" type="ORF">EWV80_19960</name>
</gene>
<dbReference type="NCBIfam" id="TIGR02580">
    <property type="entry name" value="cas_RAMP_Cmr4"/>
    <property type="match status" value="1"/>
</dbReference>
<accession>A0A552D9Z3</accession>
<evidence type="ECO:0000256" key="1">
    <source>
        <dbReference type="ARBA" id="ARBA00023118"/>
    </source>
</evidence>
<evidence type="ECO:0000313" key="4">
    <source>
        <dbReference type="Proteomes" id="UP000320551"/>
    </source>
</evidence>
<organism evidence="3 4">
    <name type="scientific">Microcystis aeruginosa Ma_QC_B_20070730_S2</name>
    <dbReference type="NCBI Taxonomy" id="2486256"/>
    <lineage>
        <taxon>Bacteria</taxon>
        <taxon>Bacillati</taxon>
        <taxon>Cyanobacteriota</taxon>
        <taxon>Cyanophyceae</taxon>
        <taxon>Oscillatoriophycideae</taxon>
        <taxon>Chroococcales</taxon>
        <taxon>Microcystaceae</taxon>
        <taxon>Microcystis</taxon>
    </lineage>
</organism>
<dbReference type="InterPro" id="IPR013410">
    <property type="entry name" value="CRISPR-assoc_RAMP_Cmr4"/>
</dbReference>
<dbReference type="GO" id="GO:0051607">
    <property type="term" value="P:defense response to virus"/>
    <property type="evidence" value="ECO:0007669"/>
    <property type="project" value="UniProtKB-KW"/>
</dbReference>
<sequence length="299" mass="34011">MNSHLISLYLLSPLHTGGSSQEGNVVGIAREAHTNFPYLPSSSIRGRLRADVDFVPSGDREITQDESRIQAKIRQVKLFGPDLKDLQNKDFIEYYELETERKLSQLEQGSIWLGDASLLWIPISSLSHGVVWISCPLLLQRWARLKCGHKIEIAAYSSNLPKKGTIYLKDITIPGGSLRDFPVDQTWQDFVPSYQQTSIENVLVVPNRYCEMLIEMSLWRQVKVKLNEHKVVTDGSFRYEEAIPPDTIMYFPWGVTNQVRGNIEDHRKDFQKLLNTRPILQLGGGESLGRGFVQQLSPS</sequence>
<protein>
    <submittedName>
        <fullName evidence="3">Type III-B CRISPR module RAMP protein Cmr4</fullName>
    </submittedName>
</protein>
<comment type="caution">
    <text evidence="3">The sequence shown here is derived from an EMBL/GenBank/DDBJ whole genome shotgun (WGS) entry which is preliminary data.</text>
</comment>
<reference evidence="3 4" key="1">
    <citation type="submission" date="2019-01" db="EMBL/GenBank/DDBJ databases">
        <title>Coherence of Microcystis species and biogeography revealed through population genomics.</title>
        <authorList>
            <person name="Perez-Carrascal O.M."/>
            <person name="Terrat Y."/>
            <person name="Giani A."/>
            <person name="Fortin N."/>
            <person name="Tromas N."/>
            <person name="Shapiro B.J."/>
        </authorList>
    </citation>
    <scope>NUCLEOTIDE SEQUENCE [LARGE SCALE GENOMIC DNA]</scope>
    <source>
        <strain evidence="3">Ma_QC_B_20070730_S2</strain>
    </source>
</reference>
<name>A0A552D9Z3_MICAE</name>
<dbReference type="EMBL" id="SFBK01000261">
    <property type="protein sequence ID" value="TRU19042.1"/>
    <property type="molecule type" value="Genomic_DNA"/>
</dbReference>
<dbReference type="InterPro" id="IPR005537">
    <property type="entry name" value="RAMP_III_fam"/>
</dbReference>